<evidence type="ECO:0000256" key="4">
    <source>
        <dbReference type="ARBA" id="ARBA00012640"/>
    </source>
</evidence>
<dbReference type="Gene3D" id="3.40.50.1000">
    <property type="entry name" value="HAD superfamily/HAD-like"/>
    <property type="match status" value="2"/>
</dbReference>
<keyword evidence="15" id="KW-1185">Reference proteome</keyword>
<feature type="signal peptide" evidence="13">
    <location>
        <begin position="1"/>
        <end position="24"/>
    </location>
</feature>
<evidence type="ECO:0000256" key="7">
    <source>
        <dbReference type="ARBA" id="ARBA00022801"/>
    </source>
</evidence>
<evidence type="ECO:0000256" key="1">
    <source>
        <dbReference type="ARBA" id="ARBA00001946"/>
    </source>
</evidence>
<dbReference type="PANTHER" id="PTHR43344">
    <property type="entry name" value="PHOSPHOSERINE PHOSPHATASE"/>
    <property type="match status" value="1"/>
</dbReference>
<proteinExistence type="inferred from homology"/>
<evidence type="ECO:0000256" key="6">
    <source>
        <dbReference type="ARBA" id="ARBA00022723"/>
    </source>
</evidence>
<gene>
    <name evidence="14" type="ORF">J5A65_11735</name>
</gene>
<dbReference type="InterPro" id="IPR036412">
    <property type="entry name" value="HAD-like_sf"/>
</dbReference>
<keyword evidence="5" id="KW-0028">Amino-acid biosynthesis</keyword>
<keyword evidence="7" id="KW-0378">Hydrolase</keyword>
<reference evidence="14 15" key="1">
    <citation type="submission" date="2021-03" db="EMBL/GenBank/DDBJ databases">
        <title>Human Oral Microbial Genomes.</title>
        <authorList>
            <person name="Johnston C.D."/>
            <person name="Chen T."/>
            <person name="Dewhirst F.E."/>
        </authorList>
    </citation>
    <scope>NUCLEOTIDE SEQUENCE [LARGE SCALE GENOMIC DNA]</scope>
    <source>
        <strain evidence="14 15">DSMZ 100122</strain>
    </source>
</reference>
<comment type="catalytic activity">
    <reaction evidence="11">
        <text>O-phospho-D-serine + H2O = D-serine + phosphate</text>
        <dbReference type="Rhea" id="RHEA:24873"/>
        <dbReference type="ChEBI" id="CHEBI:15377"/>
        <dbReference type="ChEBI" id="CHEBI:35247"/>
        <dbReference type="ChEBI" id="CHEBI:43474"/>
        <dbReference type="ChEBI" id="CHEBI:58680"/>
        <dbReference type="EC" id="3.1.3.3"/>
    </reaction>
</comment>
<evidence type="ECO:0000256" key="5">
    <source>
        <dbReference type="ARBA" id="ARBA00022605"/>
    </source>
</evidence>
<comment type="pathway">
    <text evidence="2">Amino-acid biosynthesis; L-serine biosynthesis; L-serine from 3-phospho-D-glycerate: step 3/3.</text>
</comment>
<evidence type="ECO:0000313" key="15">
    <source>
        <dbReference type="Proteomes" id="UP000678513"/>
    </source>
</evidence>
<dbReference type="PROSITE" id="PS51257">
    <property type="entry name" value="PROKAR_LIPOPROTEIN"/>
    <property type="match status" value="1"/>
</dbReference>
<comment type="catalytic activity">
    <reaction evidence="10">
        <text>O-phospho-L-serine + H2O = L-serine + phosphate</text>
        <dbReference type="Rhea" id="RHEA:21208"/>
        <dbReference type="ChEBI" id="CHEBI:15377"/>
        <dbReference type="ChEBI" id="CHEBI:33384"/>
        <dbReference type="ChEBI" id="CHEBI:43474"/>
        <dbReference type="ChEBI" id="CHEBI:57524"/>
        <dbReference type="EC" id="3.1.3.3"/>
    </reaction>
</comment>
<evidence type="ECO:0000256" key="2">
    <source>
        <dbReference type="ARBA" id="ARBA00005135"/>
    </source>
</evidence>
<dbReference type="PANTHER" id="PTHR43344:SF2">
    <property type="entry name" value="PHOSPHOSERINE PHOSPHATASE"/>
    <property type="match status" value="1"/>
</dbReference>
<evidence type="ECO:0000256" key="12">
    <source>
        <dbReference type="SAM" id="MobiDB-lite"/>
    </source>
</evidence>
<dbReference type="EC" id="3.1.3.3" evidence="4"/>
<sequence length="434" mass="46195">MSLEYPRSTLAALAASALLLSACAGSPQPSAPSSASSPAQSAATDCATLPADPGWYGDNHDRLAAMIKEKGKCGGDGDVASGAPLALFDWDNTVVRNDIGDATTFWMIANGKILQPNDWAEVSTFLTSAAVQELTSSCSALAEPGHPLPTNTEDGVACADAILSVYSEGKTTGGEKAFENYNARRIEPQYAFAAQLQAGYTDQDVTAFATQAREQNLAAEQDATQKVGSKEVTGWVRYYDQVTSLIKTLKENGFDVRIISASAEPVARVWAEPLGLTGNKVMGVAVEHDDDKITTKLKPCGGDEAGMPYIEGKRCRVNQDVFGITGPDAFKQAPEGQRPAFSAGDSDTDVTFLTDATALRLAINRNKVELMCNAYDNEDGKWLINPMFIEPKGQREEPYPCSTNGEILPDGSTGPLKDISGNLIEDQKDTVFGG</sequence>
<comment type="similarity">
    <text evidence="3">Belongs to the HAD-like hydrolase superfamily. SerB family.</text>
</comment>
<feature type="region of interest" description="Disordered" evidence="12">
    <location>
        <begin position="395"/>
        <end position="415"/>
    </location>
</feature>
<evidence type="ECO:0000256" key="9">
    <source>
        <dbReference type="ARBA" id="ARBA00023299"/>
    </source>
</evidence>
<dbReference type="InterPro" id="IPR023214">
    <property type="entry name" value="HAD_sf"/>
</dbReference>
<comment type="cofactor">
    <cofactor evidence="1">
        <name>Mg(2+)</name>
        <dbReference type="ChEBI" id="CHEBI:18420"/>
    </cofactor>
</comment>
<keyword evidence="8" id="KW-0460">Magnesium</keyword>
<name>A0ABX7Y3W7_9ACTN</name>
<dbReference type="EMBL" id="CP072384">
    <property type="protein sequence ID" value="QUC07593.1"/>
    <property type="molecule type" value="Genomic_DNA"/>
</dbReference>
<evidence type="ECO:0000256" key="3">
    <source>
        <dbReference type="ARBA" id="ARBA00009184"/>
    </source>
</evidence>
<keyword evidence="9" id="KW-0718">Serine biosynthesis</keyword>
<dbReference type="Proteomes" id="UP000678513">
    <property type="component" value="Chromosome"/>
</dbReference>
<dbReference type="RefSeq" id="WP_212322170.1">
    <property type="nucleotide sequence ID" value="NZ_AP024463.1"/>
</dbReference>
<evidence type="ECO:0000256" key="8">
    <source>
        <dbReference type="ARBA" id="ARBA00022842"/>
    </source>
</evidence>
<evidence type="ECO:0000256" key="10">
    <source>
        <dbReference type="ARBA" id="ARBA00048138"/>
    </source>
</evidence>
<accession>A0ABX7Y3W7</accession>
<protein>
    <recommendedName>
        <fullName evidence="4">phosphoserine phosphatase</fullName>
        <ecNumber evidence="4">3.1.3.3</ecNumber>
    </recommendedName>
</protein>
<feature type="chain" id="PRO_5046208934" description="phosphoserine phosphatase" evidence="13">
    <location>
        <begin position="25"/>
        <end position="434"/>
    </location>
</feature>
<evidence type="ECO:0000256" key="13">
    <source>
        <dbReference type="SAM" id="SignalP"/>
    </source>
</evidence>
<organism evidence="14 15">
    <name type="scientific">Arachnia rubra</name>
    <dbReference type="NCBI Taxonomy" id="1547448"/>
    <lineage>
        <taxon>Bacteria</taxon>
        <taxon>Bacillati</taxon>
        <taxon>Actinomycetota</taxon>
        <taxon>Actinomycetes</taxon>
        <taxon>Propionibacteriales</taxon>
        <taxon>Propionibacteriaceae</taxon>
        <taxon>Arachnia</taxon>
    </lineage>
</organism>
<keyword evidence="13" id="KW-0732">Signal</keyword>
<evidence type="ECO:0000256" key="11">
    <source>
        <dbReference type="ARBA" id="ARBA00048523"/>
    </source>
</evidence>
<dbReference type="InterPro" id="IPR050582">
    <property type="entry name" value="HAD-like_SerB"/>
</dbReference>
<dbReference type="SUPFAM" id="SSF56784">
    <property type="entry name" value="HAD-like"/>
    <property type="match status" value="1"/>
</dbReference>
<evidence type="ECO:0000313" key="14">
    <source>
        <dbReference type="EMBL" id="QUC07593.1"/>
    </source>
</evidence>
<keyword evidence="6" id="KW-0479">Metal-binding</keyword>